<dbReference type="InterPro" id="IPR036388">
    <property type="entry name" value="WH-like_DNA-bd_sf"/>
</dbReference>
<dbReference type="RefSeq" id="WP_344500999.1">
    <property type="nucleotide sequence ID" value="NZ_BAAAUD010000116.1"/>
</dbReference>
<dbReference type="Proteomes" id="UP001500403">
    <property type="component" value="Unassembled WGS sequence"/>
</dbReference>
<keyword evidence="2" id="KW-1185">Reference proteome</keyword>
<dbReference type="Gene3D" id="1.10.10.10">
    <property type="entry name" value="Winged helix-like DNA-binding domain superfamily/Winged helix DNA-binding domain"/>
    <property type="match status" value="1"/>
</dbReference>
<gene>
    <name evidence="1" type="ORF">GCM10010446_68930</name>
</gene>
<sequence>MARSSQYLLELRRRAVRMVTEVRPDYDTEWAVMKVVAVKPGSGTTETLRMGTPLLERS</sequence>
<reference evidence="2" key="1">
    <citation type="journal article" date="2019" name="Int. J. Syst. Evol. Microbiol.">
        <title>The Global Catalogue of Microorganisms (GCM) 10K type strain sequencing project: providing services to taxonomists for standard genome sequencing and annotation.</title>
        <authorList>
            <consortium name="The Broad Institute Genomics Platform"/>
            <consortium name="The Broad Institute Genome Sequencing Center for Infectious Disease"/>
            <person name="Wu L."/>
            <person name="Ma J."/>
        </authorList>
    </citation>
    <scope>NUCLEOTIDE SEQUENCE [LARGE SCALE GENOMIC DNA]</scope>
    <source>
        <strain evidence="2">JCM 9088</strain>
    </source>
</reference>
<name>A0ABP6K9I4_9ACTN</name>
<evidence type="ECO:0000313" key="2">
    <source>
        <dbReference type="Proteomes" id="UP001500403"/>
    </source>
</evidence>
<proteinExistence type="predicted"/>
<comment type="caution">
    <text evidence="1">The sequence shown here is derived from an EMBL/GenBank/DDBJ whole genome shotgun (WGS) entry which is preliminary data.</text>
</comment>
<protein>
    <recommendedName>
        <fullName evidence="3">Transposase</fullName>
    </recommendedName>
</protein>
<evidence type="ECO:0000313" key="1">
    <source>
        <dbReference type="EMBL" id="GAA2974951.1"/>
    </source>
</evidence>
<accession>A0ABP6K9I4</accession>
<organism evidence="1 2">
    <name type="scientific">Streptomyces enissocaesilis</name>
    <dbReference type="NCBI Taxonomy" id="332589"/>
    <lineage>
        <taxon>Bacteria</taxon>
        <taxon>Bacillati</taxon>
        <taxon>Actinomycetota</taxon>
        <taxon>Actinomycetes</taxon>
        <taxon>Kitasatosporales</taxon>
        <taxon>Streptomycetaceae</taxon>
        <taxon>Streptomyces</taxon>
        <taxon>Streptomyces rochei group</taxon>
    </lineage>
</organism>
<evidence type="ECO:0008006" key="3">
    <source>
        <dbReference type="Google" id="ProtNLM"/>
    </source>
</evidence>
<dbReference type="EMBL" id="BAAAUD010000116">
    <property type="protein sequence ID" value="GAA2974951.1"/>
    <property type="molecule type" value="Genomic_DNA"/>
</dbReference>